<dbReference type="InterPro" id="IPR036046">
    <property type="entry name" value="Acylphosphatase-like_dom_sf"/>
</dbReference>
<evidence type="ECO:0000256" key="4">
    <source>
        <dbReference type="ARBA" id="ARBA00022598"/>
    </source>
</evidence>
<comment type="catalytic activity">
    <reaction evidence="8 11">
        <text>an acyl phosphate + H2O = a carboxylate + phosphate + H(+)</text>
        <dbReference type="Rhea" id="RHEA:14965"/>
        <dbReference type="ChEBI" id="CHEBI:15377"/>
        <dbReference type="ChEBI" id="CHEBI:15378"/>
        <dbReference type="ChEBI" id="CHEBI:29067"/>
        <dbReference type="ChEBI" id="CHEBI:43474"/>
        <dbReference type="ChEBI" id="CHEBI:59918"/>
        <dbReference type="EC" id="3.6.1.7"/>
    </reaction>
</comment>
<dbReference type="Pfam" id="PF00708">
    <property type="entry name" value="Acylphosphatase"/>
    <property type="match status" value="1"/>
</dbReference>
<dbReference type="PANTHER" id="PTHR42959">
    <property type="entry name" value="CARBAMOYLTRANSFERASE"/>
    <property type="match status" value="1"/>
</dbReference>
<dbReference type="AlphaFoldDB" id="A0A1M4W4X7"/>
<dbReference type="PANTHER" id="PTHR42959:SF1">
    <property type="entry name" value="CARBAMOYLTRANSFERASE HYPF"/>
    <property type="match status" value="1"/>
</dbReference>
<evidence type="ECO:0000256" key="6">
    <source>
        <dbReference type="ARBA" id="ARBA00022771"/>
    </source>
</evidence>
<keyword evidence="15" id="KW-1185">Reference proteome</keyword>
<dbReference type="InterPro" id="IPR006070">
    <property type="entry name" value="Sua5-like_dom"/>
</dbReference>
<accession>A0A1M4W4X7</accession>
<feature type="domain" description="Acylphosphatase-like" evidence="12">
    <location>
        <begin position="2"/>
        <end position="88"/>
    </location>
</feature>
<dbReference type="PROSITE" id="PS51163">
    <property type="entry name" value="YRDC"/>
    <property type="match status" value="1"/>
</dbReference>
<evidence type="ECO:0000256" key="1">
    <source>
        <dbReference type="ARBA" id="ARBA00004711"/>
    </source>
</evidence>
<dbReference type="Pfam" id="PF07503">
    <property type="entry name" value="zf-HYPF"/>
    <property type="match status" value="2"/>
</dbReference>
<evidence type="ECO:0000259" key="12">
    <source>
        <dbReference type="PROSITE" id="PS51160"/>
    </source>
</evidence>
<dbReference type="PROSITE" id="PS00150">
    <property type="entry name" value="ACYLPHOSPHATASE_1"/>
    <property type="match status" value="1"/>
</dbReference>
<dbReference type="SUPFAM" id="SSF54975">
    <property type="entry name" value="Acylphosphatase/BLUF domain-like"/>
    <property type="match status" value="1"/>
</dbReference>
<evidence type="ECO:0000313" key="15">
    <source>
        <dbReference type="Proteomes" id="UP000184088"/>
    </source>
</evidence>
<dbReference type="GO" id="GO:0003725">
    <property type="term" value="F:double-stranded RNA binding"/>
    <property type="evidence" value="ECO:0007669"/>
    <property type="project" value="InterPro"/>
</dbReference>
<reference evidence="14 15" key="1">
    <citation type="submission" date="2016-11" db="EMBL/GenBank/DDBJ databases">
        <authorList>
            <person name="Jaros S."/>
            <person name="Januszkiewicz K."/>
            <person name="Wedrychowicz H."/>
        </authorList>
    </citation>
    <scope>NUCLEOTIDE SEQUENCE [LARGE SCALE GENOMIC DNA]</scope>
    <source>
        <strain evidence="14 15">DSM 17918</strain>
    </source>
</reference>
<evidence type="ECO:0000256" key="8">
    <source>
        <dbReference type="ARBA" id="ARBA00047645"/>
    </source>
</evidence>
<dbReference type="SUPFAM" id="SSF53067">
    <property type="entry name" value="Actin-like ATPase domain"/>
    <property type="match status" value="1"/>
</dbReference>
<dbReference type="InterPro" id="IPR011125">
    <property type="entry name" value="Znf_HypF"/>
</dbReference>
<dbReference type="GO" id="GO:0051604">
    <property type="term" value="P:protein maturation"/>
    <property type="evidence" value="ECO:0007669"/>
    <property type="project" value="TreeGrafter"/>
</dbReference>
<dbReference type="Gene3D" id="3.30.110.120">
    <property type="match status" value="1"/>
</dbReference>
<dbReference type="OrthoDB" id="9808093at2"/>
<dbReference type="Pfam" id="PF17788">
    <property type="entry name" value="HypF_C"/>
    <property type="match status" value="1"/>
</dbReference>
<dbReference type="InterPro" id="IPR017945">
    <property type="entry name" value="DHBP_synth_RibB-like_a/b_dom"/>
</dbReference>
<dbReference type="PIRSF" id="PIRSF006256">
    <property type="entry name" value="CMPcnvr_hdrg_mat"/>
    <property type="match status" value="1"/>
</dbReference>
<evidence type="ECO:0000256" key="2">
    <source>
        <dbReference type="ARBA" id="ARBA00005614"/>
    </source>
</evidence>
<comment type="similarity">
    <text evidence="2">Belongs to the acylphosphatase family.</text>
</comment>
<evidence type="ECO:0000256" key="5">
    <source>
        <dbReference type="ARBA" id="ARBA00022723"/>
    </source>
</evidence>
<dbReference type="InterPro" id="IPR055128">
    <property type="entry name" value="HypF_C_2"/>
</dbReference>
<dbReference type="Proteomes" id="UP000184088">
    <property type="component" value="Unassembled WGS sequence"/>
</dbReference>
<dbReference type="Gene3D" id="3.30.420.40">
    <property type="match status" value="1"/>
</dbReference>
<sequence>MRKKIYVYGIVQGVGFRPFVYNLCKKFGIAGYVMNTASGVCIDAQGDPDSLEKLLKEIQHNPPSLSIVEHIEVYDCEEKNYTEFKIMQSADDGGFIPVSPDMGICDECLEELFDPGNRRYRYPFINCTNCGPRYSIIKDIPYDRPMTTMERFKMCRDCQTEYDNPDDRRFHAQPNACPICGPHVFWVDDGSATLEGEKALKRAIVLLNEGRIVAIKGVGGFNLAVDATDETAVKRLRKKKHRYDKPLAVMVADIDMAKRFAVISGVEENVLLSQRRPIVLLKKKASLEHFIAPSVAPDIDTIGVMLPPTPLHYLIARDFDRPLVMTSGNLSEEPIAKDNSEAMDRLKGIADGFLLHDRDIFARIDDSVSMVIDGKEMVIRRARGYAPQPIVYTSPVESQKLHKGIEVLALGPHDKVTICVAKNNYFFISQHIGDMDNVKTIQYFKETIERYKSLFRVQPDIVAYDMHPDYITTQYALTIEGLKKVAVQHHHAHIASCMVDNGISQKVIGVAYDGTGYGDDDKLWGGEIMIADLHSYHRQYHLKYIPLIGGATAIRKIYKVGLSYMFESGYDFELFKKRIDKKEMELLKIQWEKKINAPEVSSVGRLFDAVATVIGLRDYTSYEGQAASQLESLISLSVNGYYEYDISDEGIINPVSIVLSAYKDREAGVDLSTISTKFHNSIVMFTVDAVKRVRKVSGLNDVVLTGGVFQNRYLLENIKSQLEQEGFCVYVHRKIPCNDGGISLGQAAVALYSS</sequence>
<comment type="similarity">
    <text evidence="3 10">Belongs to the carbamoyltransferase HypF family.</text>
</comment>
<dbReference type="InterPro" id="IPR017968">
    <property type="entry name" value="Acylphosphatase_CS"/>
</dbReference>
<dbReference type="SUPFAM" id="SSF55821">
    <property type="entry name" value="YrdC/RibB"/>
    <property type="match status" value="1"/>
</dbReference>
<keyword evidence="11" id="KW-0378">Hydrolase</keyword>
<dbReference type="InterPro" id="IPR004421">
    <property type="entry name" value="Carbamoyltransferase_HypF"/>
</dbReference>
<evidence type="ECO:0000259" key="13">
    <source>
        <dbReference type="PROSITE" id="PS51163"/>
    </source>
</evidence>
<dbReference type="STRING" id="1121256.SAMN02746089_00759"/>
<dbReference type="EC" id="6.2.-.-" evidence="10"/>
<dbReference type="NCBIfam" id="TIGR00143">
    <property type="entry name" value="hypF"/>
    <property type="match status" value="1"/>
</dbReference>
<keyword evidence="14" id="KW-0808">Transferase</keyword>
<keyword evidence="5" id="KW-0479">Metal-binding</keyword>
<evidence type="ECO:0000256" key="9">
    <source>
        <dbReference type="ARBA" id="ARBA00048220"/>
    </source>
</evidence>
<dbReference type="InterPro" id="IPR001792">
    <property type="entry name" value="Acylphosphatase-like_dom"/>
</dbReference>
<dbReference type="PROSITE" id="PS51160">
    <property type="entry name" value="ACYLPHOSPHATASE_3"/>
    <property type="match status" value="1"/>
</dbReference>
<keyword evidence="4" id="KW-0436">Ligase</keyword>
<organism evidence="14 15">
    <name type="scientific">Caldanaerobius fijiensis DSM 17918</name>
    <dbReference type="NCBI Taxonomy" id="1121256"/>
    <lineage>
        <taxon>Bacteria</taxon>
        <taxon>Bacillati</taxon>
        <taxon>Bacillota</taxon>
        <taxon>Clostridia</taxon>
        <taxon>Thermoanaerobacterales</taxon>
        <taxon>Thermoanaerobacteraceae</taxon>
        <taxon>Caldanaerobius</taxon>
    </lineage>
</organism>
<dbReference type="EMBL" id="FQVH01000005">
    <property type="protein sequence ID" value="SHE76354.1"/>
    <property type="molecule type" value="Genomic_DNA"/>
</dbReference>
<dbReference type="InterPro" id="IPR041440">
    <property type="entry name" value="HypF_C"/>
</dbReference>
<dbReference type="RefSeq" id="WP_073341883.1">
    <property type="nucleotide sequence ID" value="NZ_FQVH01000005.1"/>
</dbReference>
<dbReference type="UniPathway" id="UPA00335"/>
<feature type="active site" evidence="11">
    <location>
        <position position="17"/>
    </location>
</feature>
<dbReference type="Gene3D" id="3.90.870.50">
    <property type="match status" value="1"/>
</dbReference>
<feature type="domain" description="YrdC-like" evidence="13">
    <location>
        <begin position="197"/>
        <end position="384"/>
    </location>
</feature>
<evidence type="ECO:0000256" key="3">
    <source>
        <dbReference type="ARBA" id="ARBA00008097"/>
    </source>
</evidence>
<dbReference type="Pfam" id="PF01300">
    <property type="entry name" value="Sua5_yciO_yrdC"/>
    <property type="match status" value="1"/>
</dbReference>
<comment type="catalytic activity">
    <reaction evidence="9">
        <text>C-terminal L-cysteinyl-[HypE protein] + carbamoyl phosphate + ATP + H2O = C-terminal S-carboxamide-L-cysteinyl-[HypE protein] + AMP + phosphate + diphosphate + H(+)</text>
        <dbReference type="Rhea" id="RHEA:55636"/>
        <dbReference type="Rhea" id="RHEA-COMP:14247"/>
        <dbReference type="Rhea" id="RHEA-COMP:14392"/>
        <dbReference type="ChEBI" id="CHEBI:15377"/>
        <dbReference type="ChEBI" id="CHEBI:15378"/>
        <dbReference type="ChEBI" id="CHEBI:30616"/>
        <dbReference type="ChEBI" id="CHEBI:33019"/>
        <dbReference type="ChEBI" id="CHEBI:43474"/>
        <dbReference type="ChEBI" id="CHEBI:58228"/>
        <dbReference type="ChEBI" id="CHEBI:76913"/>
        <dbReference type="ChEBI" id="CHEBI:139126"/>
        <dbReference type="ChEBI" id="CHEBI:456215"/>
    </reaction>
</comment>
<proteinExistence type="inferred from homology"/>
<comment type="pathway">
    <text evidence="1">Protein modification; [NiFe] hydrogenase maturation.</text>
</comment>
<dbReference type="InterPro" id="IPR051060">
    <property type="entry name" value="Carbamoyltrans_HypF-like"/>
</dbReference>
<evidence type="ECO:0000256" key="10">
    <source>
        <dbReference type="PIRNR" id="PIRNR006256"/>
    </source>
</evidence>
<dbReference type="GO" id="GO:0008270">
    <property type="term" value="F:zinc ion binding"/>
    <property type="evidence" value="ECO:0007669"/>
    <property type="project" value="UniProtKB-KW"/>
</dbReference>
<evidence type="ECO:0000256" key="7">
    <source>
        <dbReference type="ARBA" id="ARBA00022833"/>
    </source>
</evidence>
<keyword evidence="7" id="KW-0862">Zinc</keyword>
<evidence type="ECO:0000256" key="11">
    <source>
        <dbReference type="PROSITE-ProRule" id="PRU00520"/>
    </source>
</evidence>
<evidence type="ECO:0000313" key="14">
    <source>
        <dbReference type="EMBL" id="SHE76354.1"/>
    </source>
</evidence>
<dbReference type="Gene3D" id="3.30.420.360">
    <property type="match status" value="1"/>
</dbReference>
<dbReference type="FunFam" id="3.30.420.40:FF:000124">
    <property type="entry name" value="Carbamoyltransferase HypF"/>
    <property type="match status" value="1"/>
</dbReference>
<dbReference type="GO" id="GO:0016743">
    <property type="term" value="F:carboxyl- or carbamoyltransferase activity"/>
    <property type="evidence" value="ECO:0007669"/>
    <property type="project" value="UniProtKB-UniRule"/>
</dbReference>
<dbReference type="GO" id="GO:0003998">
    <property type="term" value="F:acylphosphatase activity"/>
    <property type="evidence" value="ECO:0007669"/>
    <property type="project" value="UniProtKB-EC"/>
</dbReference>
<dbReference type="GO" id="GO:0016874">
    <property type="term" value="F:ligase activity"/>
    <property type="evidence" value="ECO:0007669"/>
    <property type="project" value="UniProtKB-UniRule"/>
</dbReference>
<dbReference type="Pfam" id="PF22521">
    <property type="entry name" value="HypF_C_2"/>
    <property type="match status" value="1"/>
</dbReference>
<name>A0A1M4W4X7_9THEO</name>
<feature type="active site" evidence="11">
    <location>
        <position position="35"/>
    </location>
</feature>
<protein>
    <recommendedName>
        <fullName evidence="10">Carbamoyltransferase</fullName>
        <ecNumber evidence="10">6.2.-.-</ecNumber>
    </recommendedName>
</protein>
<gene>
    <name evidence="14" type="ORF">SAMN02746089_00759</name>
</gene>
<dbReference type="InterPro" id="IPR043129">
    <property type="entry name" value="ATPase_NBD"/>
</dbReference>
<keyword evidence="6" id="KW-0863">Zinc-finger</keyword>